<evidence type="ECO:0000313" key="4">
    <source>
        <dbReference type="Proteomes" id="UP000004162"/>
    </source>
</evidence>
<organism evidence="3 4">
    <name type="scientific">Chlorobium ferrooxidans DSM 13031</name>
    <dbReference type="NCBI Taxonomy" id="377431"/>
    <lineage>
        <taxon>Bacteria</taxon>
        <taxon>Pseudomonadati</taxon>
        <taxon>Chlorobiota</taxon>
        <taxon>Chlorobiia</taxon>
        <taxon>Chlorobiales</taxon>
        <taxon>Chlorobiaceae</taxon>
        <taxon>Chlorobium/Pelodictyon group</taxon>
        <taxon>Chlorobium</taxon>
    </lineage>
</organism>
<dbReference type="EMBL" id="AASE01000001">
    <property type="protein sequence ID" value="EAT59887.1"/>
    <property type="molecule type" value="Genomic_DNA"/>
</dbReference>
<reference evidence="3 4" key="2">
    <citation type="submission" date="2006-07" db="EMBL/GenBank/DDBJ databases">
        <title>Sequencing of the draft genome and assembly of Chlorobium ferroxidans DSM 13031.</title>
        <authorList>
            <consortium name="US DOE Joint Genome Institute (JGI-PGF)"/>
            <person name="Copeland A."/>
            <person name="Lucas S."/>
            <person name="Lapidus A."/>
            <person name="Barry K."/>
            <person name="Glavina del Rio T."/>
            <person name="Dalin E."/>
            <person name="Tice H."/>
            <person name="Bruce D."/>
            <person name="Pitluck S."/>
            <person name="Richardson P."/>
        </authorList>
    </citation>
    <scope>NUCLEOTIDE SEQUENCE [LARGE SCALE GENOMIC DNA]</scope>
    <source>
        <strain evidence="3 4">DSM 13031</strain>
    </source>
</reference>
<dbReference type="Gene3D" id="2.40.128.130">
    <property type="entry name" value="Autotransporter beta-domain"/>
    <property type="match status" value="1"/>
</dbReference>
<evidence type="ECO:0000256" key="1">
    <source>
        <dbReference type="SAM" id="SignalP"/>
    </source>
</evidence>
<dbReference type="GO" id="GO:0019867">
    <property type="term" value="C:outer membrane"/>
    <property type="evidence" value="ECO:0007669"/>
    <property type="project" value="InterPro"/>
</dbReference>
<sequence length="546" mass="58800">MYLFLLLTIAGVPLRAGAADWRTLTQPVGTQNTPFLVDPALLNAGYAAGRGPWALTTSVTSITTTTPQFFIRFYNPSASSNASGQEGSWVMRISSVRGLSAQKIRNFFALPNTPSMMTLGLSVTGESFYTGLAGPIEGWGDGGGQQSQANGGPYTIFFNAQPVPEAVLYWPDMADTDNSRAVATYLAGDTPAAYSDMESVYNTLDVLCNPASRDLFNSALGTLTAQRFDNLASSAYYAVELHNQAIDDRIDRFAVRSSMPGFWIKAARSFQHSPDSGYDGDINAMILGFDQKSSDRTLSGISLAWMHGSVYWADNGGQAVTDYYRAAAYSAVVIDRAFLQGEVSVGSTADETSRNITIGTLYLPSPHGPLLSPLSGIARTATADYKGWNADIGLRAGVLVNAGMLNIRPSFGFGWLYQSRNSFTETGAESLNLTVAAAHTETLHCRADVRFERAITMHEQKTITPYVVIGWACAGRLDAQEVRASMNGRSDSFTTSSATGGAQMFTGRAGIETALSKELFFVAECFRQAQSGDRQSGFALAMNYLF</sequence>
<evidence type="ECO:0000313" key="3">
    <source>
        <dbReference type="EMBL" id="EAT59887.1"/>
    </source>
</evidence>
<dbReference type="InterPro" id="IPR006315">
    <property type="entry name" value="OM_autotransptr_brl_dom"/>
</dbReference>
<dbReference type="InterPro" id="IPR036709">
    <property type="entry name" value="Autotransporte_beta_dom_sf"/>
</dbReference>
<gene>
    <name evidence="3" type="ORF">CferDRAFT_1894</name>
</gene>
<evidence type="ECO:0000259" key="2">
    <source>
        <dbReference type="PROSITE" id="PS51208"/>
    </source>
</evidence>
<protein>
    <submittedName>
        <fullName evidence="3">Outer membrane autotransporter barrel</fullName>
    </submittedName>
</protein>
<dbReference type="Pfam" id="PF03797">
    <property type="entry name" value="Autotransporter"/>
    <property type="match status" value="1"/>
</dbReference>
<keyword evidence="4" id="KW-1185">Reference proteome</keyword>
<dbReference type="SMART" id="SM00869">
    <property type="entry name" value="Autotransporter"/>
    <property type="match status" value="1"/>
</dbReference>
<name>Q0YV05_9CHLB</name>
<reference evidence="3 4" key="1">
    <citation type="submission" date="2006-07" db="EMBL/GenBank/DDBJ databases">
        <title>Annotation of the draft genome assembly of Chlorobium ferroxidans DSM 13031.</title>
        <authorList>
            <consortium name="US DOE Joint Genome Institute (JGI-ORNL)"/>
            <person name="Larimer F."/>
            <person name="Land M."/>
            <person name="Hauser L."/>
        </authorList>
    </citation>
    <scope>NUCLEOTIDE SEQUENCE [LARGE SCALE GENOMIC DNA]</scope>
    <source>
        <strain evidence="3 4">DSM 13031</strain>
    </source>
</reference>
<keyword evidence="1" id="KW-0732">Signal</keyword>
<dbReference type="SUPFAM" id="SSF103515">
    <property type="entry name" value="Autotransporter"/>
    <property type="match status" value="1"/>
</dbReference>
<dbReference type="InterPro" id="IPR005546">
    <property type="entry name" value="Autotransporte_beta"/>
</dbReference>
<feature type="chain" id="PRO_5004179285" evidence="1">
    <location>
        <begin position="19"/>
        <end position="546"/>
    </location>
</feature>
<dbReference type="PROSITE" id="PS51208">
    <property type="entry name" value="AUTOTRANSPORTER"/>
    <property type="match status" value="1"/>
</dbReference>
<dbReference type="NCBIfam" id="TIGR01414">
    <property type="entry name" value="autotrans_barl"/>
    <property type="match status" value="1"/>
</dbReference>
<feature type="signal peptide" evidence="1">
    <location>
        <begin position="1"/>
        <end position="18"/>
    </location>
</feature>
<proteinExistence type="predicted"/>
<comment type="caution">
    <text evidence="3">The sequence shown here is derived from an EMBL/GenBank/DDBJ whole genome shotgun (WGS) entry which is preliminary data.</text>
</comment>
<feature type="domain" description="Autotransporter" evidence="2">
    <location>
        <begin position="255"/>
        <end position="546"/>
    </location>
</feature>
<accession>Q0YV05</accession>
<dbReference type="Proteomes" id="UP000004162">
    <property type="component" value="Unassembled WGS sequence"/>
</dbReference>
<dbReference type="AlphaFoldDB" id="Q0YV05"/>